<gene>
    <name evidence="2" type="ORF">M409DRAFT_56063</name>
</gene>
<reference evidence="2" key="1">
    <citation type="journal article" date="2020" name="Stud. Mycol.">
        <title>101 Dothideomycetes genomes: a test case for predicting lifestyles and emergence of pathogens.</title>
        <authorList>
            <person name="Haridas S."/>
            <person name="Albert R."/>
            <person name="Binder M."/>
            <person name="Bloem J."/>
            <person name="Labutti K."/>
            <person name="Salamov A."/>
            <person name="Andreopoulos B."/>
            <person name="Baker S."/>
            <person name="Barry K."/>
            <person name="Bills G."/>
            <person name="Bluhm B."/>
            <person name="Cannon C."/>
            <person name="Castanera R."/>
            <person name="Culley D."/>
            <person name="Daum C."/>
            <person name="Ezra D."/>
            <person name="Gonzalez J."/>
            <person name="Henrissat B."/>
            <person name="Kuo A."/>
            <person name="Liang C."/>
            <person name="Lipzen A."/>
            <person name="Lutzoni F."/>
            <person name="Magnuson J."/>
            <person name="Mondo S."/>
            <person name="Nolan M."/>
            <person name="Ohm R."/>
            <person name="Pangilinan J."/>
            <person name="Park H.-J."/>
            <person name="Ramirez L."/>
            <person name="Alfaro M."/>
            <person name="Sun H."/>
            <person name="Tritt A."/>
            <person name="Yoshinaga Y."/>
            <person name="Zwiers L.-H."/>
            <person name="Turgeon B."/>
            <person name="Goodwin S."/>
            <person name="Spatafora J."/>
            <person name="Crous P."/>
            <person name="Grigoriev I."/>
        </authorList>
    </citation>
    <scope>NUCLEOTIDE SEQUENCE</scope>
    <source>
        <strain evidence="2">ATCC 36951</strain>
    </source>
</reference>
<accession>A0A6A6CDL1</accession>
<feature type="region of interest" description="Disordered" evidence="1">
    <location>
        <begin position="38"/>
        <end position="102"/>
    </location>
</feature>
<sequence length="248" mass="27481">MAAVLLVLGAVAIKERVEKKKAAKRMVDDLRYQELQAETERRLSLGRMESEGTVEGERGEGDGEGEEGEELPTYEQVVRSTSGRSGEGGAEERGKGKESRRRSVRKLLRFGRPNVLDEADDWTCFHGRASKTNLINQQTTGSEKCVTEKRSSSSRPPSRGTLHAQTQVQKTRLTHTKHKDTLPNIPPSSHALEPALSSGCAVDLSMDPVGLNLVHTCTAHSPVLHLITCMRDEVRLLLLRWMDGWMEG</sequence>
<evidence type="ECO:0000313" key="2">
    <source>
        <dbReference type="EMBL" id="KAF2165185.1"/>
    </source>
</evidence>
<feature type="compositionally biased region" description="Acidic residues" evidence="1">
    <location>
        <begin position="62"/>
        <end position="72"/>
    </location>
</feature>
<feature type="region of interest" description="Disordered" evidence="1">
    <location>
        <begin position="136"/>
        <end position="165"/>
    </location>
</feature>
<dbReference type="Proteomes" id="UP000799537">
    <property type="component" value="Unassembled WGS sequence"/>
</dbReference>
<protein>
    <submittedName>
        <fullName evidence="2">Uncharacterized protein</fullName>
    </submittedName>
</protein>
<dbReference type="AlphaFoldDB" id="A0A6A6CDL1"/>
<dbReference type="GeneID" id="54566449"/>
<evidence type="ECO:0000313" key="3">
    <source>
        <dbReference type="Proteomes" id="UP000799537"/>
    </source>
</evidence>
<dbReference type="EMBL" id="ML993601">
    <property type="protein sequence ID" value="KAF2165185.1"/>
    <property type="molecule type" value="Genomic_DNA"/>
</dbReference>
<dbReference type="RefSeq" id="XP_033666074.1">
    <property type="nucleotide sequence ID" value="XM_033813177.1"/>
</dbReference>
<keyword evidence="3" id="KW-1185">Reference proteome</keyword>
<proteinExistence type="predicted"/>
<organism evidence="2 3">
    <name type="scientific">Zasmidium cellare ATCC 36951</name>
    <dbReference type="NCBI Taxonomy" id="1080233"/>
    <lineage>
        <taxon>Eukaryota</taxon>
        <taxon>Fungi</taxon>
        <taxon>Dikarya</taxon>
        <taxon>Ascomycota</taxon>
        <taxon>Pezizomycotina</taxon>
        <taxon>Dothideomycetes</taxon>
        <taxon>Dothideomycetidae</taxon>
        <taxon>Mycosphaerellales</taxon>
        <taxon>Mycosphaerellaceae</taxon>
        <taxon>Zasmidium</taxon>
    </lineage>
</organism>
<name>A0A6A6CDL1_ZASCE</name>
<evidence type="ECO:0000256" key="1">
    <source>
        <dbReference type="SAM" id="MobiDB-lite"/>
    </source>
</evidence>